<evidence type="ECO:0000256" key="4">
    <source>
        <dbReference type="SAM" id="SignalP"/>
    </source>
</evidence>
<feature type="compositionally biased region" description="Basic and acidic residues" evidence="3">
    <location>
        <begin position="181"/>
        <end position="199"/>
    </location>
</feature>
<keyword evidence="2" id="KW-0472">Membrane</keyword>
<protein>
    <recommendedName>
        <fullName evidence="5">Outer membrane protein assembly factor BamE domain-containing protein</fullName>
    </recommendedName>
</protein>
<feature type="compositionally biased region" description="Basic and acidic residues" evidence="3">
    <location>
        <begin position="240"/>
        <end position="253"/>
    </location>
</feature>
<dbReference type="EMBL" id="NUVX01000032">
    <property type="protein sequence ID" value="PFJ38622.1"/>
    <property type="molecule type" value="Genomic_DNA"/>
</dbReference>
<evidence type="ECO:0000256" key="1">
    <source>
        <dbReference type="ARBA" id="ARBA00022729"/>
    </source>
</evidence>
<dbReference type="Proteomes" id="UP000224003">
    <property type="component" value="Unassembled WGS sequence"/>
</dbReference>
<name>A0A9X6WN49_BACTU</name>
<keyword evidence="1 4" id="KW-0732">Signal</keyword>
<accession>A0A9X6WN49</accession>
<dbReference type="Pfam" id="PF04355">
    <property type="entry name" value="BamE"/>
    <property type="match status" value="1"/>
</dbReference>
<feature type="signal peptide" evidence="4">
    <location>
        <begin position="1"/>
        <end position="27"/>
    </location>
</feature>
<evidence type="ECO:0000313" key="6">
    <source>
        <dbReference type="EMBL" id="PFJ38622.1"/>
    </source>
</evidence>
<feature type="region of interest" description="Disordered" evidence="3">
    <location>
        <begin position="165"/>
        <end position="215"/>
    </location>
</feature>
<feature type="domain" description="Outer membrane protein assembly factor BamE" evidence="5">
    <location>
        <begin position="111"/>
        <end position="171"/>
    </location>
</feature>
<dbReference type="AlphaFoldDB" id="A0A9X6WN49"/>
<feature type="region of interest" description="Disordered" evidence="3">
    <location>
        <begin position="42"/>
        <end position="97"/>
    </location>
</feature>
<feature type="chain" id="PRO_5040801178" description="Outer membrane protein assembly factor BamE domain-containing protein" evidence="4">
    <location>
        <begin position="28"/>
        <end position="309"/>
    </location>
</feature>
<dbReference type="InterPro" id="IPR007450">
    <property type="entry name" value="BamE_dom"/>
</dbReference>
<dbReference type="InterPro" id="IPR037873">
    <property type="entry name" value="BamE-like"/>
</dbReference>
<evidence type="ECO:0000259" key="5">
    <source>
        <dbReference type="Pfam" id="PF04355"/>
    </source>
</evidence>
<sequence length="309" mass="35755">MKFNTKLLKKLLLLSVTSVSIFSACSAKEDGDYKPYKKQDSIEVAKGEEEAKSNPPKVEEKRSNPSKVEEGTEEPKKKKKVQQVEESKNKDEEINDKYPHYKDVHEDASTVSLKQYNQIKVGMSADKVIEIAGKPGSSETTKLFSIYIYLGHGGHGSMTIKFDSNRNVTNKEQDGLSNTAVKDEKASKEHEDSNPESVKKSSAIIPNDFCGHGHDETKELAHDCEKITDKKAYRRYQLQQKREERKRQIRGEEQELIDYDQGDAAYKEQQRIYEEIQRRTEERESIDYDYDQVRAVNKERQRMYEEIQE</sequence>
<dbReference type="GO" id="GO:0019867">
    <property type="term" value="C:outer membrane"/>
    <property type="evidence" value="ECO:0007669"/>
    <property type="project" value="InterPro"/>
</dbReference>
<organism evidence="6 7">
    <name type="scientific">Bacillus thuringiensis</name>
    <dbReference type="NCBI Taxonomy" id="1428"/>
    <lineage>
        <taxon>Bacteria</taxon>
        <taxon>Bacillati</taxon>
        <taxon>Bacillota</taxon>
        <taxon>Bacilli</taxon>
        <taxon>Bacillales</taxon>
        <taxon>Bacillaceae</taxon>
        <taxon>Bacillus</taxon>
        <taxon>Bacillus cereus group</taxon>
    </lineage>
</organism>
<dbReference type="RefSeq" id="WP_098516075.1">
    <property type="nucleotide sequence ID" value="NZ_NUVX01000032.1"/>
</dbReference>
<proteinExistence type="predicted"/>
<comment type="caution">
    <text evidence="6">The sequence shown here is derived from an EMBL/GenBank/DDBJ whole genome shotgun (WGS) entry which is preliminary data.</text>
</comment>
<feature type="region of interest" description="Disordered" evidence="3">
    <location>
        <begin position="239"/>
        <end position="263"/>
    </location>
</feature>
<dbReference type="PROSITE" id="PS51257">
    <property type="entry name" value="PROKAR_LIPOPROTEIN"/>
    <property type="match status" value="1"/>
</dbReference>
<evidence type="ECO:0000313" key="7">
    <source>
        <dbReference type="Proteomes" id="UP000224003"/>
    </source>
</evidence>
<dbReference type="Gene3D" id="3.30.1450.10">
    <property type="match status" value="1"/>
</dbReference>
<reference evidence="6 7" key="1">
    <citation type="submission" date="2017-09" db="EMBL/GenBank/DDBJ databases">
        <title>Large-scale bioinformatics analysis of Bacillus genomes uncovers conserved roles of natural products in bacterial physiology.</title>
        <authorList>
            <consortium name="Agbiome Team Llc"/>
            <person name="Bleich R.M."/>
            <person name="Grubbs K.J."/>
            <person name="Santa Maria K.C."/>
            <person name="Allen S.E."/>
            <person name="Farag S."/>
            <person name="Shank E.A."/>
            <person name="Bowers A."/>
        </authorList>
    </citation>
    <scope>NUCLEOTIDE SEQUENCE [LARGE SCALE GENOMIC DNA]</scope>
    <source>
        <strain evidence="6 7">AFS085496</strain>
    </source>
</reference>
<gene>
    <name evidence="6" type="ORF">COJ15_18100</name>
</gene>
<evidence type="ECO:0000256" key="3">
    <source>
        <dbReference type="SAM" id="MobiDB-lite"/>
    </source>
</evidence>
<evidence type="ECO:0000256" key="2">
    <source>
        <dbReference type="ARBA" id="ARBA00023136"/>
    </source>
</evidence>